<accession>A0A1R3L0Q5</accession>
<dbReference type="EMBL" id="AWUE01005736">
    <property type="protein sequence ID" value="OMP12879.1"/>
    <property type="molecule type" value="Genomic_DNA"/>
</dbReference>
<proteinExistence type="predicted"/>
<name>A0A1R3L0Q5_9ROSI</name>
<dbReference type="AlphaFoldDB" id="A0A1R3L0Q5"/>
<reference evidence="2" key="1">
    <citation type="submission" date="2013-09" db="EMBL/GenBank/DDBJ databases">
        <title>Corchorus olitorius genome sequencing.</title>
        <authorList>
            <person name="Alam M."/>
            <person name="Haque M.S."/>
            <person name="Islam M.S."/>
            <person name="Emdad E.M."/>
            <person name="Islam M.M."/>
            <person name="Ahmed B."/>
            <person name="Halim A."/>
            <person name="Hossen Q.M.M."/>
            <person name="Hossain M.Z."/>
            <person name="Ahmed R."/>
            <person name="Khan M.M."/>
            <person name="Islam R."/>
            <person name="Rashid M.M."/>
            <person name="Khan S.A."/>
            <person name="Rahman M.S."/>
            <person name="Alam M."/>
            <person name="Yahiya A.S."/>
            <person name="Khan M.S."/>
            <person name="Azam M.S."/>
            <person name="Haque T."/>
            <person name="Lashkar M.Z.H."/>
            <person name="Akhand A.I."/>
            <person name="Morshed G."/>
            <person name="Roy S."/>
            <person name="Uddin K.S."/>
            <person name="Rabeya T."/>
            <person name="Hossain A.S."/>
            <person name="Chowdhury A."/>
            <person name="Snigdha A.R."/>
            <person name="Mortoza M.S."/>
            <person name="Matin S.A."/>
            <person name="Hoque S.M.E."/>
            <person name="Islam M.K."/>
            <person name="Roy D.K."/>
            <person name="Haider R."/>
            <person name="Moosa M.M."/>
            <person name="Elias S.M."/>
            <person name="Hasan A.M."/>
            <person name="Jahan S."/>
            <person name="Shafiuddin M."/>
            <person name="Mahmood N."/>
            <person name="Shommy N.S."/>
        </authorList>
    </citation>
    <scope>NUCLEOTIDE SEQUENCE [LARGE SCALE GENOMIC DNA]</scope>
    <source>
        <strain evidence="2">cv. O-4</strain>
    </source>
</reference>
<evidence type="ECO:0000313" key="2">
    <source>
        <dbReference type="Proteomes" id="UP000187203"/>
    </source>
</evidence>
<protein>
    <submittedName>
        <fullName evidence="1">Uncharacterized protein</fullName>
    </submittedName>
</protein>
<dbReference type="Proteomes" id="UP000187203">
    <property type="component" value="Unassembled WGS sequence"/>
</dbReference>
<organism evidence="1 2">
    <name type="scientific">Corchorus olitorius</name>
    <dbReference type="NCBI Taxonomy" id="93759"/>
    <lineage>
        <taxon>Eukaryota</taxon>
        <taxon>Viridiplantae</taxon>
        <taxon>Streptophyta</taxon>
        <taxon>Embryophyta</taxon>
        <taxon>Tracheophyta</taxon>
        <taxon>Spermatophyta</taxon>
        <taxon>Magnoliopsida</taxon>
        <taxon>eudicotyledons</taxon>
        <taxon>Gunneridae</taxon>
        <taxon>Pentapetalae</taxon>
        <taxon>rosids</taxon>
        <taxon>malvids</taxon>
        <taxon>Malvales</taxon>
        <taxon>Malvaceae</taxon>
        <taxon>Grewioideae</taxon>
        <taxon>Apeibeae</taxon>
        <taxon>Corchorus</taxon>
    </lineage>
</organism>
<sequence length="51" mass="5655">MAIPSFLSRPTDFPILAVTAEAKSNTGFPSKERLQYPEKPANHHVKSVFQA</sequence>
<comment type="caution">
    <text evidence="1">The sequence shown here is derived from an EMBL/GenBank/DDBJ whole genome shotgun (WGS) entry which is preliminary data.</text>
</comment>
<keyword evidence="2" id="KW-1185">Reference proteome</keyword>
<evidence type="ECO:0000313" key="1">
    <source>
        <dbReference type="EMBL" id="OMP12879.1"/>
    </source>
</evidence>
<gene>
    <name evidence="1" type="ORF">COLO4_02641</name>
</gene>